<accession>A0A563EUN7</accession>
<evidence type="ECO:0000256" key="2">
    <source>
        <dbReference type="SAM" id="Phobius"/>
    </source>
</evidence>
<reference evidence="3 4" key="1">
    <citation type="submission" date="2019-07" db="EMBL/GenBank/DDBJ databases">
        <title>Lentzea xizangensis sp. nov., isolated from Qinghai-Tibetan Plateau Soils.</title>
        <authorList>
            <person name="Huang J."/>
        </authorList>
    </citation>
    <scope>NUCLEOTIDE SEQUENCE [LARGE SCALE GENOMIC DNA]</scope>
    <source>
        <strain evidence="3 4">FXJ1.1311</strain>
    </source>
</reference>
<evidence type="ECO:0000313" key="3">
    <source>
        <dbReference type="EMBL" id="TWP51211.1"/>
    </source>
</evidence>
<keyword evidence="4" id="KW-1185">Reference proteome</keyword>
<feature type="region of interest" description="Disordered" evidence="1">
    <location>
        <begin position="297"/>
        <end position="374"/>
    </location>
</feature>
<evidence type="ECO:0000313" key="4">
    <source>
        <dbReference type="Proteomes" id="UP000316639"/>
    </source>
</evidence>
<dbReference type="OrthoDB" id="5185521at2"/>
<evidence type="ECO:0008006" key="5">
    <source>
        <dbReference type="Google" id="ProtNLM"/>
    </source>
</evidence>
<name>A0A563EUN7_9PSEU</name>
<organism evidence="3 4">
    <name type="scientific">Lentzea tibetensis</name>
    <dbReference type="NCBI Taxonomy" id="2591470"/>
    <lineage>
        <taxon>Bacteria</taxon>
        <taxon>Bacillati</taxon>
        <taxon>Actinomycetota</taxon>
        <taxon>Actinomycetes</taxon>
        <taxon>Pseudonocardiales</taxon>
        <taxon>Pseudonocardiaceae</taxon>
        <taxon>Lentzea</taxon>
    </lineage>
</organism>
<keyword evidence="2" id="KW-0812">Transmembrane</keyword>
<dbReference type="Pfam" id="PF22564">
    <property type="entry name" value="HAAS"/>
    <property type="match status" value="1"/>
</dbReference>
<keyword evidence="2" id="KW-1133">Transmembrane helix</keyword>
<feature type="transmembrane region" description="Helical" evidence="2">
    <location>
        <begin position="94"/>
        <end position="111"/>
    </location>
</feature>
<feature type="compositionally biased region" description="Low complexity" evidence="1">
    <location>
        <begin position="330"/>
        <end position="374"/>
    </location>
</feature>
<evidence type="ECO:0000256" key="1">
    <source>
        <dbReference type="SAM" id="MobiDB-lite"/>
    </source>
</evidence>
<feature type="transmembrane region" description="Helical" evidence="2">
    <location>
        <begin position="200"/>
        <end position="216"/>
    </location>
</feature>
<dbReference type="RefSeq" id="WP_146352848.1">
    <property type="nucleotide sequence ID" value="NZ_VOBR01000009.1"/>
</dbReference>
<feature type="transmembrane region" description="Helical" evidence="2">
    <location>
        <begin position="177"/>
        <end position="194"/>
    </location>
</feature>
<proteinExistence type="predicted"/>
<dbReference type="AlphaFoldDB" id="A0A563EUN7"/>
<sequence length="374" mass="39727">MNTQQSRLGAEHYLAGMRAALADLPASEVAEIMEDVEAHVTEVAAELGEDETLEQRLGTPEAYAQELRTAAGYPARTEVIAKPNKLPALSKPRIAAWLLGGATAFTLIAGTALLREAGVLLLPAAALAISYVLVREHGPEQRPMMQLPEVLKLGELLNQPAETPAGRAIAYLRSLQPAWWLLRTVLLVVAAVLLTSRDLFAFLIIAALAALAFYAGPKSKTDRRWLWITLPASALAAATILQMIDVAADSMNYGRASNSYPVQVTEQYENIYPFDSNGKLLEGVLLFDQDGNAINAQRDYPCPGTEPMIPNNKYPRPKIDRSTGECLTIPPSAAVPPSASSPPSVSGTPSSAPPTSGSSAPSSPPASASPSPSK</sequence>
<feature type="transmembrane region" description="Helical" evidence="2">
    <location>
        <begin position="225"/>
        <end position="244"/>
    </location>
</feature>
<dbReference type="Proteomes" id="UP000316639">
    <property type="component" value="Unassembled WGS sequence"/>
</dbReference>
<comment type="caution">
    <text evidence="3">The sequence shown here is derived from an EMBL/GenBank/DDBJ whole genome shotgun (WGS) entry which is preliminary data.</text>
</comment>
<feature type="transmembrane region" description="Helical" evidence="2">
    <location>
        <begin position="117"/>
        <end position="134"/>
    </location>
</feature>
<protein>
    <recommendedName>
        <fullName evidence="5">Proline-rich protein</fullName>
    </recommendedName>
</protein>
<dbReference type="EMBL" id="VOBR01000009">
    <property type="protein sequence ID" value="TWP51211.1"/>
    <property type="molecule type" value="Genomic_DNA"/>
</dbReference>
<gene>
    <name evidence="3" type="ORF">FKR81_16480</name>
</gene>
<keyword evidence="2" id="KW-0472">Membrane</keyword>